<dbReference type="InterPro" id="IPR012337">
    <property type="entry name" value="RNaseH-like_sf"/>
</dbReference>
<dbReference type="Gene3D" id="3.30.420.10">
    <property type="entry name" value="Ribonuclease H-like superfamily/Ribonuclease H"/>
    <property type="match status" value="1"/>
</dbReference>
<name>A0ABM0TCG3_CAMSA</name>
<dbReference type="PANTHER" id="PTHR47074">
    <property type="entry name" value="BNAC02G40300D PROTEIN"/>
    <property type="match status" value="1"/>
</dbReference>
<accession>A0ABM0TCG3</accession>
<dbReference type="InterPro" id="IPR052929">
    <property type="entry name" value="RNase_H-like_EbsB-rel"/>
</dbReference>
<dbReference type="Proteomes" id="UP000694864">
    <property type="component" value="Chromosome 8"/>
</dbReference>
<dbReference type="Pfam" id="PF13456">
    <property type="entry name" value="RVT_3"/>
    <property type="match status" value="1"/>
</dbReference>
<dbReference type="InterPro" id="IPR036397">
    <property type="entry name" value="RNaseH_sf"/>
</dbReference>
<reference evidence="3" key="2">
    <citation type="submission" date="2025-08" db="UniProtKB">
        <authorList>
            <consortium name="RefSeq"/>
        </authorList>
    </citation>
    <scope>IDENTIFICATION</scope>
    <source>
        <tissue evidence="3">Leaf</tissue>
    </source>
</reference>
<dbReference type="InterPro" id="IPR002156">
    <property type="entry name" value="RNaseH_domain"/>
</dbReference>
<sequence>MWRLWITRNDFIFQKISRLPEEVAKKGKHDACEWFEANYKEDNEETVFQISDVQNRGSDRCSRWSPPPRGWLKCNFDSGYLQNRSFTNTGWLFRDSDGKVILSGCAKLQPSHSSLQAEALGFLHVLQIAWAQGLRYIWFESDNKELITLINNGNGRLNLGTLLFDIRHWMAKLPESSTGLVDQQFVSPFTI</sequence>
<dbReference type="RefSeq" id="XP_010424169.1">
    <property type="nucleotide sequence ID" value="XM_010425867.1"/>
</dbReference>
<gene>
    <name evidence="3" type="primary">LOC104709217</name>
</gene>
<dbReference type="SUPFAM" id="SSF53098">
    <property type="entry name" value="Ribonuclease H-like"/>
    <property type="match status" value="1"/>
</dbReference>
<keyword evidence="2" id="KW-1185">Reference proteome</keyword>
<evidence type="ECO:0000313" key="3">
    <source>
        <dbReference type="RefSeq" id="XP_010424169.1"/>
    </source>
</evidence>
<feature type="domain" description="RNase H type-1" evidence="1">
    <location>
        <begin position="75"/>
        <end position="182"/>
    </location>
</feature>
<dbReference type="CDD" id="cd06222">
    <property type="entry name" value="RNase_H_like"/>
    <property type="match status" value="1"/>
</dbReference>
<dbReference type="InterPro" id="IPR044730">
    <property type="entry name" value="RNase_H-like_dom_plant"/>
</dbReference>
<evidence type="ECO:0000313" key="2">
    <source>
        <dbReference type="Proteomes" id="UP000694864"/>
    </source>
</evidence>
<evidence type="ECO:0000259" key="1">
    <source>
        <dbReference type="Pfam" id="PF13456"/>
    </source>
</evidence>
<proteinExistence type="predicted"/>
<dbReference type="PANTHER" id="PTHR47074:SF78">
    <property type="entry name" value="GB|AAF30348.1-RELATED"/>
    <property type="match status" value="1"/>
</dbReference>
<dbReference type="GeneID" id="104709217"/>
<organism evidence="2 3">
    <name type="scientific">Camelina sativa</name>
    <name type="common">False flax</name>
    <name type="synonym">Myagrum sativum</name>
    <dbReference type="NCBI Taxonomy" id="90675"/>
    <lineage>
        <taxon>Eukaryota</taxon>
        <taxon>Viridiplantae</taxon>
        <taxon>Streptophyta</taxon>
        <taxon>Embryophyta</taxon>
        <taxon>Tracheophyta</taxon>
        <taxon>Spermatophyta</taxon>
        <taxon>Magnoliopsida</taxon>
        <taxon>eudicotyledons</taxon>
        <taxon>Gunneridae</taxon>
        <taxon>Pentapetalae</taxon>
        <taxon>rosids</taxon>
        <taxon>malvids</taxon>
        <taxon>Brassicales</taxon>
        <taxon>Brassicaceae</taxon>
        <taxon>Camelineae</taxon>
        <taxon>Camelina</taxon>
    </lineage>
</organism>
<protein>
    <submittedName>
        <fullName evidence="3">Uncharacterized protein LOC104709217</fullName>
    </submittedName>
</protein>
<reference evidence="2" key="1">
    <citation type="journal article" date="2014" name="Nat. Commun.">
        <title>The emerging biofuel crop Camelina sativa retains a highly undifferentiated hexaploid genome structure.</title>
        <authorList>
            <person name="Kagale S."/>
            <person name="Koh C."/>
            <person name="Nixon J."/>
            <person name="Bollina V."/>
            <person name="Clarke W.E."/>
            <person name="Tuteja R."/>
            <person name="Spillane C."/>
            <person name="Robinson S.J."/>
            <person name="Links M.G."/>
            <person name="Clarke C."/>
            <person name="Higgins E.E."/>
            <person name="Huebert T."/>
            <person name="Sharpe A.G."/>
            <person name="Parkin I.A."/>
        </authorList>
    </citation>
    <scope>NUCLEOTIDE SEQUENCE [LARGE SCALE GENOMIC DNA]</scope>
    <source>
        <strain evidence="2">cv. DH55</strain>
    </source>
</reference>